<dbReference type="OrthoDB" id="3431291at2"/>
<evidence type="ECO:0000313" key="3">
    <source>
        <dbReference type="Proteomes" id="UP000433493"/>
    </source>
</evidence>
<name>A0A7J5B9B5_9MICO</name>
<dbReference type="Proteomes" id="UP000433493">
    <property type="component" value="Unassembled WGS sequence"/>
</dbReference>
<organism evidence="2 3">
    <name type="scientific">Gulosibacter chungangensis</name>
    <dbReference type="NCBI Taxonomy" id="979746"/>
    <lineage>
        <taxon>Bacteria</taxon>
        <taxon>Bacillati</taxon>
        <taxon>Actinomycetota</taxon>
        <taxon>Actinomycetes</taxon>
        <taxon>Micrococcales</taxon>
        <taxon>Microbacteriaceae</taxon>
        <taxon>Gulosibacter</taxon>
    </lineage>
</organism>
<sequence length="71" mass="7600">MNETHRESEGTPNTAPDAVQRWEDSGGTWKVDVLGADLVRILLCRCDGGEVVDAIETADSATVAWARAQAS</sequence>
<proteinExistence type="predicted"/>
<keyword evidence="3" id="KW-1185">Reference proteome</keyword>
<feature type="region of interest" description="Disordered" evidence="1">
    <location>
        <begin position="1"/>
        <end position="22"/>
    </location>
</feature>
<accession>A0A7J5B9B5</accession>
<dbReference type="EMBL" id="WBKB01000006">
    <property type="protein sequence ID" value="KAB1642160.1"/>
    <property type="molecule type" value="Genomic_DNA"/>
</dbReference>
<comment type="caution">
    <text evidence="2">The sequence shown here is derived from an EMBL/GenBank/DDBJ whole genome shotgun (WGS) entry which is preliminary data.</text>
</comment>
<evidence type="ECO:0000313" key="2">
    <source>
        <dbReference type="EMBL" id="KAB1642160.1"/>
    </source>
</evidence>
<gene>
    <name evidence="2" type="ORF">F8O05_10060</name>
</gene>
<dbReference type="RefSeq" id="WP_158052615.1">
    <property type="nucleotide sequence ID" value="NZ_WBKB01000006.1"/>
</dbReference>
<protein>
    <submittedName>
        <fullName evidence="2">Uncharacterized protein</fullName>
    </submittedName>
</protein>
<dbReference type="AlphaFoldDB" id="A0A7J5B9B5"/>
<evidence type="ECO:0000256" key="1">
    <source>
        <dbReference type="SAM" id="MobiDB-lite"/>
    </source>
</evidence>
<reference evidence="2 3" key="1">
    <citation type="submission" date="2019-09" db="EMBL/GenBank/DDBJ databases">
        <title>Phylogeny of genus Pseudoclavibacter and closely related genus.</title>
        <authorList>
            <person name="Li Y."/>
        </authorList>
    </citation>
    <scope>NUCLEOTIDE SEQUENCE [LARGE SCALE GENOMIC DNA]</scope>
    <source>
        <strain evidence="2 3">KCTC 13959</strain>
    </source>
</reference>